<proteinExistence type="predicted"/>
<evidence type="ECO:0000313" key="1">
    <source>
        <dbReference type="EMBL" id="KIE44538.1"/>
    </source>
</evidence>
<sequence>MKKVYLINGSPRGKNSASQYFINEVCKLLDKEKVEIEKRSIIDFRKSIDIEDIYTEAINSDNIIFTFPLYADSLPSTVIEFLVEFENFIKSKENFMDGRRLPRVYAIVNCGFFEGEQNKYAIQIIKNFCDKVHFTWRFGIGIGAGEFMRGTQNNIPLNSNLKQNIYKALQSMKEDIKNNVEISKNNIFESPKFPKSLYKFMGNRGWIKMGKLNKITKKGLYAKPYAK</sequence>
<dbReference type="OrthoDB" id="1026745at2"/>
<dbReference type="RefSeq" id="WP_039637023.1">
    <property type="nucleotide sequence ID" value="NZ_AYSO01000020.1"/>
</dbReference>
<dbReference type="STRING" id="29341.RSJ17_07195"/>
<gene>
    <name evidence="1" type="ORF">U732_878</name>
</gene>
<accession>A0A0C1TZ67</accession>
<dbReference type="InterPro" id="IPR029039">
    <property type="entry name" value="Flavoprotein-like_sf"/>
</dbReference>
<dbReference type="Gene3D" id="3.40.50.360">
    <property type="match status" value="1"/>
</dbReference>
<dbReference type="SUPFAM" id="SSF52218">
    <property type="entry name" value="Flavoproteins"/>
    <property type="match status" value="1"/>
</dbReference>
<evidence type="ECO:0000313" key="2">
    <source>
        <dbReference type="Proteomes" id="UP000031366"/>
    </source>
</evidence>
<protein>
    <recommendedName>
        <fullName evidence="3">NADPH-dependent FMN reductase family protein</fullName>
    </recommendedName>
</protein>
<comment type="caution">
    <text evidence="1">The sequence shown here is derived from an EMBL/GenBank/DDBJ whole genome shotgun (WGS) entry which is preliminary data.</text>
</comment>
<keyword evidence="2" id="KW-1185">Reference proteome</keyword>
<dbReference type="EMBL" id="AYSO01000020">
    <property type="protein sequence ID" value="KIE44538.1"/>
    <property type="molecule type" value="Genomic_DNA"/>
</dbReference>
<dbReference type="AlphaFoldDB" id="A0A0C1TZ67"/>
<evidence type="ECO:0008006" key="3">
    <source>
        <dbReference type="Google" id="ProtNLM"/>
    </source>
</evidence>
<dbReference type="Proteomes" id="UP000031366">
    <property type="component" value="Unassembled WGS sequence"/>
</dbReference>
<organism evidence="1 2">
    <name type="scientific">Clostridium argentinense CDC 2741</name>
    <dbReference type="NCBI Taxonomy" id="1418104"/>
    <lineage>
        <taxon>Bacteria</taxon>
        <taxon>Bacillati</taxon>
        <taxon>Bacillota</taxon>
        <taxon>Clostridia</taxon>
        <taxon>Eubacteriales</taxon>
        <taxon>Clostridiaceae</taxon>
        <taxon>Clostridium</taxon>
    </lineage>
</organism>
<name>A0A0C1TZ67_9CLOT</name>
<reference evidence="1 2" key="1">
    <citation type="journal article" date="2015" name="Infect. Genet. Evol.">
        <title>Genomic sequences of six botulinum neurotoxin-producing strains representing three clostridial species illustrate the mobility and diversity of botulinum neurotoxin genes.</title>
        <authorList>
            <person name="Smith T.J."/>
            <person name="Hill K.K."/>
            <person name="Xie G."/>
            <person name="Foley B.T."/>
            <person name="Williamson C.H."/>
            <person name="Foster J.T."/>
            <person name="Johnson S.L."/>
            <person name="Chertkov O."/>
            <person name="Teshima H."/>
            <person name="Gibbons H.S."/>
            <person name="Johnsky L.A."/>
            <person name="Karavis M.A."/>
            <person name="Smith L.A."/>
        </authorList>
    </citation>
    <scope>NUCLEOTIDE SEQUENCE [LARGE SCALE GENOMIC DNA]</scope>
    <source>
        <strain evidence="1 2">CDC 2741</strain>
    </source>
</reference>